<dbReference type="Pfam" id="PF01457">
    <property type="entry name" value="Peptidase_M8"/>
    <property type="match status" value="1"/>
</dbReference>
<feature type="signal peptide" evidence="10">
    <location>
        <begin position="1"/>
        <end position="19"/>
    </location>
</feature>
<dbReference type="EMBL" id="GL349447">
    <property type="protein sequence ID" value="KNC47471.1"/>
    <property type="molecule type" value="Genomic_DNA"/>
</dbReference>
<dbReference type="FunFam" id="3.90.132.10:FF:000001">
    <property type="entry name" value="leishmanolysin-like peptidase isoform X2"/>
    <property type="match status" value="1"/>
</dbReference>
<dbReference type="OMA" id="YCGSFTV"/>
<evidence type="ECO:0000256" key="6">
    <source>
        <dbReference type="ARBA" id="ARBA00023049"/>
    </source>
</evidence>
<protein>
    <recommendedName>
        <fullName evidence="13">Leishmanolysin</fullName>
    </recommendedName>
</protein>
<keyword evidence="9" id="KW-1133">Transmembrane helix</keyword>
<keyword evidence="9" id="KW-0812">Transmembrane</keyword>
<evidence type="ECO:0000256" key="10">
    <source>
        <dbReference type="SAM" id="SignalP"/>
    </source>
</evidence>
<feature type="active site" evidence="7">
    <location>
        <position position="197"/>
    </location>
</feature>
<evidence type="ECO:0000256" key="4">
    <source>
        <dbReference type="ARBA" id="ARBA00022801"/>
    </source>
</evidence>
<feature type="binding site" evidence="8">
    <location>
        <position position="196"/>
    </location>
    <ligand>
        <name>Zn(2+)</name>
        <dbReference type="ChEBI" id="CHEBI:29105"/>
        <note>catalytic</note>
    </ligand>
</feature>
<dbReference type="RefSeq" id="XP_013759407.1">
    <property type="nucleotide sequence ID" value="XM_013903953.1"/>
</dbReference>
<dbReference type="SUPFAM" id="SSF55486">
    <property type="entry name" value="Metalloproteases ('zincins'), catalytic domain"/>
    <property type="match status" value="1"/>
</dbReference>
<accession>A0A0L0D5V9</accession>
<keyword evidence="4" id="KW-0378">Hydrolase</keyword>
<comment type="cofactor">
    <cofactor evidence="8">
        <name>Zn(2+)</name>
        <dbReference type="ChEBI" id="CHEBI:29105"/>
    </cofactor>
    <text evidence="8">Binds 1 zinc ion per subunit.</text>
</comment>
<dbReference type="InterPro" id="IPR001577">
    <property type="entry name" value="Peptidase_M8"/>
</dbReference>
<evidence type="ECO:0000313" key="12">
    <source>
        <dbReference type="Proteomes" id="UP000054408"/>
    </source>
</evidence>
<keyword evidence="9" id="KW-0472">Membrane</keyword>
<dbReference type="GO" id="GO:0007155">
    <property type="term" value="P:cell adhesion"/>
    <property type="evidence" value="ECO:0007669"/>
    <property type="project" value="InterPro"/>
</dbReference>
<keyword evidence="5 8" id="KW-0862">Zinc</keyword>
<feature type="transmembrane region" description="Helical" evidence="9">
    <location>
        <begin position="521"/>
        <end position="542"/>
    </location>
</feature>
<dbReference type="GO" id="GO:0004222">
    <property type="term" value="F:metalloendopeptidase activity"/>
    <property type="evidence" value="ECO:0007669"/>
    <property type="project" value="InterPro"/>
</dbReference>
<dbReference type="Gene3D" id="2.10.55.10">
    <property type="entry name" value="Leishmanolysin domain 3"/>
    <property type="match status" value="1"/>
</dbReference>
<organism evidence="11 12">
    <name type="scientific">Thecamonas trahens ATCC 50062</name>
    <dbReference type="NCBI Taxonomy" id="461836"/>
    <lineage>
        <taxon>Eukaryota</taxon>
        <taxon>Apusozoa</taxon>
        <taxon>Apusomonadida</taxon>
        <taxon>Apusomonadidae</taxon>
        <taxon>Thecamonas</taxon>
    </lineage>
</organism>
<name>A0A0L0D5V9_THETB</name>
<dbReference type="eggNOG" id="KOG2556">
    <property type="taxonomic scope" value="Eukaryota"/>
</dbReference>
<dbReference type="STRING" id="461836.A0A0L0D5V9"/>
<evidence type="ECO:0000256" key="7">
    <source>
        <dbReference type="PIRSR" id="PIRSR601577-1"/>
    </source>
</evidence>
<dbReference type="PANTHER" id="PTHR10942:SF0">
    <property type="entry name" value="LEISHMANOLYSIN-LIKE PEPTIDASE"/>
    <property type="match status" value="1"/>
</dbReference>
<dbReference type="AlphaFoldDB" id="A0A0L0D5V9"/>
<feature type="binding site" evidence="8">
    <location>
        <position position="279"/>
    </location>
    <ligand>
        <name>Zn(2+)</name>
        <dbReference type="ChEBI" id="CHEBI:29105"/>
        <note>catalytic</note>
    </ligand>
</feature>
<dbReference type="Gene3D" id="3.90.132.10">
    <property type="entry name" value="Leishmanolysin , domain 2"/>
    <property type="match status" value="1"/>
</dbReference>
<dbReference type="GO" id="GO:0006508">
    <property type="term" value="P:proteolysis"/>
    <property type="evidence" value="ECO:0007669"/>
    <property type="project" value="UniProtKB-KW"/>
</dbReference>
<dbReference type="GO" id="GO:0016020">
    <property type="term" value="C:membrane"/>
    <property type="evidence" value="ECO:0007669"/>
    <property type="project" value="InterPro"/>
</dbReference>
<dbReference type="GO" id="GO:0046872">
    <property type="term" value="F:metal ion binding"/>
    <property type="evidence" value="ECO:0007669"/>
    <property type="project" value="UniProtKB-KW"/>
</dbReference>
<evidence type="ECO:0000256" key="8">
    <source>
        <dbReference type="PIRSR" id="PIRSR601577-2"/>
    </source>
</evidence>
<evidence type="ECO:0000256" key="5">
    <source>
        <dbReference type="ARBA" id="ARBA00022833"/>
    </source>
</evidence>
<sequence>MLLLLPLLPLMEMMPFSRLEVLIVLFDTSLFDNDLATRVCNADGAAFAIGDGSGGEACSATKLVNCNGVCSAAMLWPAAKASFMTDQVLPAVADRLSAALSVISPAAIVFAAQGGTDCGASDYGPATIPQSYIDTPTTSADVVIFVTRRPMLGGAQAVGVECLQNQLGRPLAGHLNVAPQYIDPNDLQGAVDVVLHEALHILGFSFSKFSAYLNEFGELYADESPARPVVASTTTSFGNTIRRLNTPRVTAVARQHYDCARAVGLELEDGGGVGIFKSHWEKRLLMNEIMTGRYESLPPPALSVFTLAALEDSGWYVADYSTATPLRYGFRQGCEFFDGQCSTWTGDGYYCNTSTPVGCNFDRSAKSECIVTEWAIIPSAFQYFNNPTTGGYSELADFCPIYTPTSDGACAELANAAVASPGAEQFGASSKCFLSTVRNMSLSYTGNLEPRCYLSTCAGDETSGYTLSISVGGSAPITCPARGGMIEFPGFQGAVQCPPAAEVCRTPFVNRPPVPTGSAAITGPSLVVIALAGILAVLGAALA</sequence>
<evidence type="ECO:0000256" key="9">
    <source>
        <dbReference type="SAM" id="Phobius"/>
    </source>
</evidence>
<evidence type="ECO:0000313" key="11">
    <source>
        <dbReference type="EMBL" id="KNC47471.1"/>
    </source>
</evidence>
<feature type="binding site" evidence="8">
    <location>
        <position position="200"/>
    </location>
    <ligand>
        <name>Zn(2+)</name>
        <dbReference type="ChEBI" id="CHEBI:29105"/>
        <note>catalytic</note>
    </ligand>
</feature>
<proteinExistence type="inferred from homology"/>
<keyword evidence="2" id="KW-0645">Protease</keyword>
<evidence type="ECO:0000256" key="2">
    <source>
        <dbReference type="ARBA" id="ARBA00022670"/>
    </source>
</evidence>
<dbReference type="OrthoDB" id="527990at2759"/>
<evidence type="ECO:0008006" key="13">
    <source>
        <dbReference type="Google" id="ProtNLM"/>
    </source>
</evidence>
<reference evidence="11 12" key="1">
    <citation type="submission" date="2010-05" db="EMBL/GenBank/DDBJ databases">
        <title>The Genome Sequence of Thecamonas trahens ATCC 50062.</title>
        <authorList>
            <consortium name="The Broad Institute Genome Sequencing Platform"/>
            <person name="Russ C."/>
            <person name="Cuomo C."/>
            <person name="Shea T."/>
            <person name="Young S.K."/>
            <person name="Zeng Q."/>
            <person name="Koehrsen M."/>
            <person name="Haas B."/>
            <person name="Borodovsky M."/>
            <person name="Guigo R."/>
            <person name="Alvarado L."/>
            <person name="Berlin A."/>
            <person name="Bochicchio J."/>
            <person name="Borenstein D."/>
            <person name="Chapman S."/>
            <person name="Chen Z."/>
            <person name="Freedman E."/>
            <person name="Gellesch M."/>
            <person name="Goldberg J."/>
            <person name="Griggs A."/>
            <person name="Gujja S."/>
            <person name="Heilman E."/>
            <person name="Heiman D."/>
            <person name="Hepburn T."/>
            <person name="Howarth C."/>
            <person name="Jen D."/>
            <person name="Larson L."/>
            <person name="Mehta T."/>
            <person name="Park D."/>
            <person name="Pearson M."/>
            <person name="Roberts A."/>
            <person name="Saif S."/>
            <person name="Shenoy N."/>
            <person name="Sisk P."/>
            <person name="Stolte C."/>
            <person name="Sykes S."/>
            <person name="Thomson T."/>
            <person name="Walk T."/>
            <person name="White J."/>
            <person name="Yandava C."/>
            <person name="Burger G."/>
            <person name="Gray M.W."/>
            <person name="Holland P.W.H."/>
            <person name="King N."/>
            <person name="Lang F.B.F."/>
            <person name="Roger A.J."/>
            <person name="Ruiz-Trillo I."/>
            <person name="Lander E."/>
            <person name="Nusbaum C."/>
        </authorList>
    </citation>
    <scope>NUCLEOTIDE SEQUENCE [LARGE SCALE GENOMIC DNA]</scope>
    <source>
        <strain evidence="11 12">ATCC 50062</strain>
    </source>
</reference>
<gene>
    <name evidence="11" type="ORF">AMSG_02488</name>
</gene>
<keyword evidence="10" id="KW-0732">Signal</keyword>
<comment type="similarity">
    <text evidence="1">Belongs to the peptidase M8 family.</text>
</comment>
<dbReference type="GO" id="GO:0005737">
    <property type="term" value="C:cytoplasm"/>
    <property type="evidence" value="ECO:0007669"/>
    <property type="project" value="TreeGrafter"/>
</dbReference>
<evidence type="ECO:0000256" key="1">
    <source>
        <dbReference type="ARBA" id="ARBA00005860"/>
    </source>
</evidence>
<evidence type="ECO:0000256" key="3">
    <source>
        <dbReference type="ARBA" id="ARBA00022723"/>
    </source>
</evidence>
<feature type="chain" id="PRO_5005537145" description="Leishmanolysin" evidence="10">
    <location>
        <begin position="20"/>
        <end position="543"/>
    </location>
</feature>
<keyword evidence="6 8" id="KW-0482">Metalloprotease</keyword>
<dbReference type="Gene3D" id="3.10.170.20">
    <property type="match status" value="1"/>
</dbReference>
<dbReference type="GeneID" id="25562168"/>
<keyword evidence="3 8" id="KW-0479">Metal-binding</keyword>
<keyword evidence="12" id="KW-1185">Reference proteome</keyword>
<dbReference type="PANTHER" id="PTHR10942">
    <property type="entry name" value="LEISHMANOLYSIN-LIKE PEPTIDASE"/>
    <property type="match status" value="1"/>
</dbReference>
<dbReference type="Proteomes" id="UP000054408">
    <property type="component" value="Unassembled WGS sequence"/>
</dbReference>